<dbReference type="AlphaFoldDB" id="A0A9P8Y7N0"/>
<comment type="caution">
    <text evidence="1">The sequence shown here is derived from an EMBL/GenBank/DDBJ whole genome shotgun (WGS) entry which is preliminary data.</text>
</comment>
<dbReference type="GeneID" id="70183845"/>
<proteinExistence type="predicted"/>
<name>A0A9P8Y7N0_9PEZI</name>
<accession>A0A9P8Y7N0</accession>
<sequence>MPTATTYTPPLDMDPSTWQAHALVALDHIAEQRRGLDGEPVNSAAIEDLLAAYDDVVFDFSPGSSSCSPGLRLSWYNLVVGNVTDAVHSVNIPSSSPSSSCGAWARDASGGGSGGGFVASALVASFKKSPVDLDGDDEGWEHLDSEDDDEVDGLGQGPDIQAVYEWCIEQARGRRAGYSGGGAGDDESLGAGGRQNVFRFEFGRYASSEMRRRLMVVG</sequence>
<dbReference type="RefSeq" id="XP_046011860.1">
    <property type="nucleotide sequence ID" value="XM_046154299.1"/>
</dbReference>
<dbReference type="EMBL" id="JAGTJQ010000006">
    <property type="protein sequence ID" value="KAH7029572.1"/>
    <property type="molecule type" value="Genomic_DNA"/>
</dbReference>
<gene>
    <name evidence="1" type="ORF">B0I36DRAFT_326031</name>
</gene>
<protein>
    <submittedName>
        <fullName evidence="1">Uncharacterized protein</fullName>
    </submittedName>
</protein>
<evidence type="ECO:0000313" key="1">
    <source>
        <dbReference type="EMBL" id="KAH7029572.1"/>
    </source>
</evidence>
<organism evidence="1 2">
    <name type="scientific">Microdochium trichocladiopsis</name>
    <dbReference type="NCBI Taxonomy" id="1682393"/>
    <lineage>
        <taxon>Eukaryota</taxon>
        <taxon>Fungi</taxon>
        <taxon>Dikarya</taxon>
        <taxon>Ascomycota</taxon>
        <taxon>Pezizomycotina</taxon>
        <taxon>Sordariomycetes</taxon>
        <taxon>Xylariomycetidae</taxon>
        <taxon>Xylariales</taxon>
        <taxon>Microdochiaceae</taxon>
        <taxon>Microdochium</taxon>
    </lineage>
</organism>
<reference evidence="1" key="1">
    <citation type="journal article" date="2021" name="Nat. Commun.">
        <title>Genetic determinants of endophytism in the Arabidopsis root mycobiome.</title>
        <authorList>
            <person name="Mesny F."/>
            <person name="Miyauchi S."/>
            <person name="Thiergart T."/>
            <person name="Pickel B."/>
            <person name="Atanasova L."/>
            <person name="Karlsson M."/>
            <person name="Huettel B."/>
            <person name="Barry K.W."/>
            <person name="Haridas S."/>
            <person name="Chen C."/>
            <person name="Bauer D."/>
            <person name="Andreopoulos W."/>
            <person name="Pangilinan J."/>
            <person name="LaButti K."/>
            <person name="Riley R."/>
            <person name="Lipzen A."/>
            <person name="Clum A."/>
            <person name="Drula E."/>
            <person name="Henrissat B."/>
            <person name="Kohler A."/>
            <person name="Grigoriev I.V."/>
            <person name="Martin F.M."/>
            <person name="Hacquard S."/>
        </authorList>
    </citation>
    <scope>NUCLEOTIDE SEQUENCE</scope>
    <source>
        <strain evidence="1">MPI-CAGE-CH-0230</strain>
    </source>
</reference>
<keyword evidence="2" id="KW-1185">Reference proteome</keyword>
<dbReference type="Proteomes" id="UP000756346">
    <property type="component" value="Unassembled WGS sequence"/>
</dbReference>
<evidence type="ECO:0000313" key="2">
    <source>
        <dbReference type="Proteomes" id="UP000756346"/>
    </source>
</evidence>